<dbReference type="RefSeq" id="WP_119476825.1">
    <property type="nucleotide sequence ID" value="NZ_QXML01000002.1"/>
</dbReference>
<keyword evidence="2" id="KW-1185">Reference proteome</keyword>
<evidence type="ECO:0000313" key="2">
    <source>
        <dbReference type="Proteomes" id="UP000283522"/>
    </source>
</evidence>
<dbReference type="Proteomes" id="UP000283522">
    <property type="component" value="Unassembled WGS sequence"/>
</dbReference>
<protein>
    <submittedName>
        <fullName evidence="1">Uncharacterized protein</fullName>
    </submittedName>
</protein>
<dbReference type="InterPro" id="IPR045444">
    <property type="entry name" value="DUF6503"/>
</dbReference>
<dbReference type="Pfam" id="PF20113">
    <property type="entry name" value="DUF6503"/>
    <property type="match status" value="1"/>
</dbReference>
<gene>
    <name evidence="1" type="ORF">D0X99_06550</name>
</gene>
<dbReference type="AlphaFoldDB" id="A0A418PUN5"/>
<proteinExistence type="predicted"/>
<evidence type="ECO:0000313" key="1">
    <source>
        <dbReference type="EMBL" id="RIW17388.1"/>
    </source>
</evidence>
<dbReference type="OrthoDB" id="1420384at2"/>
<sequence>MSKLTRLLLGLALMLQFSCSKSPEEQAQVLLQKSMEAHGGAEKWSTISSLKFRKWTRLFQEDGTVESELDQWHEFRFKPFFEGKITWTKDSISHVSTWDGSQMRYFMGDNEVKNEGFLASKKKDFDAAFYTFAQPWKLLDEGTMLSYEGQKTLENGKLVEVIRVDYGPEADTWWYYFDPKTFLMVGNEIQLKDHRSLVYNLGFEVKEGFKLHGKRESFRVNEQGEKLFLRAEYIYSNYEIEFEN</sequence>
<reference evidence="1 2" key="1">
    <citation type="submission" date="2018-09" db="EMBL/GenBank/DDBJ databases">
        <authorList>
            <person name="Wang X."/>
            <person name="Du Z."/>
        </authorList>
    </citation>
    <scope>NUCLEOTIDE SEQUENCE [LARGE SCALE GENOMIC DNA]</scope>
    <source>
        <strain evidence="1 2">N3</strain>
    </source>
</reference>
<organism evidence="1 2">
    <name type="scientific">Algoriphagus lacus</name>
    <dbReference type="NCBI Taxonomy" id="2056311"/>
    <lineage>
        <taxon>Bacteria</taxon>
        <taxon>Pseudomonadati</taxon>
        <taxon>Bacteroidota</taxon>
        <taxon>Cytophagia</taxon>
        <taxon>Cytophagales</taxon>
        <taxon>Cyclobacteriaceae</taxon>
        <taxon>Algoriphagus</taxon>
    </lineage>
</organism>
<dbReference type="EMBL" id="QXML01000002">
    <property type="protein sequence ID" value="RIW17388.1"/>
    <property type="molecule type" value="Genomic_DNA"/>
</dbReference>
<name>A0A418PUN5_9BACT</name>
<comment type="caution">
    <text evidence="1">The sequence shown here is derived from an EMBL/GenBank/DDBJ whole genome shotgun (WGS) entry which is preliminary data.</text>
</comment>
<accession>A0A418PUN5</accession>